<organism evidence="2 3">
    <name type="scientific">Xylaria flabelliformis</name>
    <dbReference type="NCBI Taxonomy" id="2512241"/>
    <lineage>
        <taxon>Eukaryota</taxon>
        <taxon>Fungi</taxon>
        <taxon>Dikarya</taxon>
        <taxon>Ascomycota</taxon>
        <taxon>Pezizomycotina</taxon>
        <taxon>Sordariomycetes</taxon>
        <taxon>Xylariomycetidae</taxon>
        <taxon>Xylariales</taxon>
        <taxon>Xylariaceae</taxon>
        <taxon>Xylaria</taxon>
    </lineage>
</organism>
<dbReference type="Proteomes" id="UP000319160">
    <property type="component" value="Unassembled WGS sequence"/>
</dbReference>
<evidence type="ECO:0000313" key="2">
    <source>
        <dbReference type="EMBL" id="TRX89718.1"/>
    </source>
</evidence>
<dbReference type="AlphaFoldDB" id="A0A553HP22"/>
<feature type="compositionally biased region" description="Polar residues" evidence="1">
    <location>
        <begin position="150"/>
        <end position="162"/>
    </location>
</feature>
<name>A0A553HP22_9PEZI</name>
<comment type="caution">
    <text evidence="2">The sequence shown here is derived from an EMBL/GenBank/DDBJ whole genome shotgun (WGS) entry which is preliminary data.</text>
</comment>
<dbReference type="EMBL" id="VFLP01000064">
    <property type="protein sequence ID" value="TRX89718.1"/>
    <property type="molecule type" value="Genomic_DNA"/>
</dbReference>
<reference evidence="3" key="1">
    <citation type="submission" date="2019-06" db="EMBL/GenBank/DDBJ databases">
        <title>Draft genome sequence of the griseofulvin-producing fungus Xylaria cubensis strain G536.</title>
        <authorList>
            <person name="Mead M.E."/>
            <person name="Raja H.A."/>
            <person name="Steenwyk J.L."/>
            <person name="Knowles S.L."/>
            <person name="Oberlies N.H."/>
            <person name="Rokas A."/>
        </authorList>
    </citation>
    <scope>NUCLEOTIDE SEQUENCE [LARGE SCALE GENOMIC DNA]</scope>
    <source>
        <strain evidence="3">G536</strain>
    </source>
</reference>
<dbReference type="OrthoDB" id="4773332at2759"/>
<keyword evidence="3" id="KW-1185">Reference proteome</keyword>
<feature type="region of interest" description="Disordered" evidence="1">
    <location>
        <begin position="119"/>
        <end position="162"/>
    </location>
</feature>
<sequence>MSIEIDFASAKVRLRRRHVILGMSEATGLAESKCAADINMFHKELFNRCIEVVLEEERISEDFISFTCEERAWAMALESKDLKAEDHPWIFGESPPSWKDGETECVAYTEYRQAHLLQSRDSNTKAKATHPPSTQKNDGKKPELGAQADSEANNSPYQLTDAQTEARIISERLSKLEADFEALRQRLQEAHND</sequence>
<evidence type="ECO:0000256" key="1">
    <source>
        <dbReference type="SAM" id="MobiDB-lite"/>
    </source>
</evidence>
<evidence type="ECO:0000313" key="3">
    <source>
        <dbReference type="Proteomes" id="UP000319160"/>
    </source>
</evidence>
<accession>A0A553HP22</accession>
<proteinExistence type="predicted"/>
<protein>
    <submittedName>
        <fullName evidence="2">Uncharacterized protein</fullName>
    </submittedName>
</protein>
<gene>
    <name evidence="2" type="ORF">FHL15_009468</name>
</gene>